<sequence>MKKRKWIAFGLAAVLALAVTACGAKLTGVALPEETLKLTVGGTAVLEPDFSYDGEAPAEGPEVTWTSADEAVATVDETGTVTGVAAGETTVTAAVGELSATRTVVVNIATETLTVEDMSLHMADGAAQASVTVEPAELADQLTFKTGDAAIATVDESGNVTPVKEGHTSLLVLAPDGTRAKAMITVWSGPKELTLTAEKNEVTVGGTVAVTAADETGAAVDAATLTWASSDEGVATVDETGTVTVVSAGEVTITAETAYEVAGSVTLTGKEAAKSSGSGSSGSSSSGGGSTAAPTEDAPEGWGTHGWFYVDVDTTAFDLQNQLRSAVGAPALAWDDSLASIAQSRCEDIAVDFSHNGAQTRGENIAVGYADAASVIAAWQGSSGHYQNMISTGYTRGAIAHMYDGDGCHYWVAVFE</sequence>
<evidence type="ECO:0000256" key="2">
    <source>
        <dbReference type="SAM" id="SignalP"/>
    </source>
</evidence>
<dbReference type="SMART" id="SM00635">
    <property type="entry name" value="BID_2"/>
    <property type="match status" value="3"/>
</dbReference>
<keyword evidence="2" id="KW-0732">Signal</keyword>
<name>A0A9D1V5Y6_9FIRM</name>
<dbReference type="PANTHER" id="PTHR31157">
    <property type="entry name" value="SCP DOMAIN-CONTAINING PROTEIN"/>
    <property type="match status" value="1"/>
</dbReference>
<organism evidence="4 5">
    <name type="scientific">Candidatus Allofournierella pullicola</name>
    <dbReference type="NCBI Taxonomy" id="2838596"/>
    <lineage>
        <taxon>Bacteria</taxon>
        <taxon>Bacillati</taxon>
        <taxon>Bacillota</taxon>
        <taxon>Clostridia</taxon>
        <taxon>Eubacteriales</taxon>
        <taxon>Oscillospiraceae</taxon>
        <taxon>Allofournierella</taxon>
    </lineage>
</organism>
<feature type="domain" description="BIG2" evidence="3">
    <location>
        <begin position="189"/>
        <end position="268"/>
    </location>
</feature>
<feature type="compositionally biased region" description="Low complexity" evidence="1">
    <location>
        <begin position="275"/>
        <end position="284"/>
    </location>
</feature>
<accession>A0A9D1V5Y6</accession>
<gene>
    <name evidence="4" type="ORF">H9865_11155</name>
</gene>
<dbReference type="Pfam" id="PF02368">
    <property type="entry name" value="Big_2"/>
    <property type="match status" value="2"/>
</dbReference>
<dbReference type="CDD" id="cd05379">
    <property type="entry name" value="CAP_bacterial"/>
    <property type="match status" value="1"/>
</dbReference>
<feature type="domain" description="BIG2" evidence="3">
    <location>
        <begin position="109"/>
        <end position="184"/>
    </location>
</feature>
<evidence type="ECO:0000259" key="3">
    <source>
        <dbReference type="SMART" id="SM00635"/>
    </source>
</evidence>
<dbReference type="SUPFAM" id="SSF49373">
    <property type="entry name" value="Invasin/intimin cell-adhesion fragments"/>
    <property type="match status" value="3"/>
</dbReference>
<dbReference type="SUPFAM" id="SSF55797">
    <property type="entry name" value="PR-1-like"/>
    <property type="match status" value="1"/>
</dbReference>
<reference evidence="4" key="1">
    <citation type="journal article" date="2021" name="PeerJ">
        <title>Extensive microbial diversity within the chicken gut microbiome revealed by metagenomics and culture.</title>
        <authorList>
            <person name="Gilroy R."/>
            <person name="Ravi A."/>
            <person name="Getino M."/>
            <person name="Pursley I."/>
            <person name="Horton D.L."/>
            <person name="Alikhan N.F."/>
            <person name="Baker D."/>
            <person name="Gharbi K."/>
            <person name="Hall N."/>
            <person name="Watson M."/>
            <person name="Adriaenssens E.M."/>
            <person name="Foster-Nyarko E."/>
            <person name="Jarju S."/>
            <person name="Secka A."/>
            <person name="Antonio M."/>
            <person name="Oren A."/>
            <person name="Chaudhuri R.R."/>
            <person name="La Ragione R."/>
            <person name="Hildebrand F."/>
            <person name="Pallen M.J."/>
        </authorList>
    </citation>
    <scope>NUCLEOTIDE SEQUENCE</scope>
    <source>
        <strain evidence="4">2239</strain>
    </source>
</reference>
<dbReference type="EMBL" id="DXFW01000039">
    <property type="protein sequence ID" value="HIX06634.1"/>
    <property type="molecule type" value="Genomic_DNA"/>
</dbReference>
<proteinExistence type="predicted"/>
<dbReference type="Gene3D" id="2.60.40.1080">
    <property type="match status" value="3"/>
</dbReference>
<feature type="region of interest" description="Disordered" evidence="1">
    <location>
        <begin position="271"/>
        <end position="299"/>
    </location>
</feature>
<dbReference type="PANTHER" id="PTHR31157:SF1">
    <property type="entry name" value="SCP DOMAIN-CONTAINING PROTEIN"/>
    <property type="match status" value="1"/>
</dbReference>
<dbReference type="Proteomes" id="UP000824193">
    <property type="component" value="Unassembled WGS sequence"/>
</dbReference>
<dbReference type="InterPro" id="IPR003343">
    <property type="entry name" value="Big_2"/>
</dbReference>
<feature type="signal peptide" evidence="2">
    <location>
        <begin position="1"/>
        <end position="23"/>
    </location>
</feature>
<dbReference type="AlphaFoldDB" id="A0A9D1V5Y6"/>
<feature type="chain" id="PRO_5039286221" evidence="2">
    <location>
        <begin position="24"/>
        <end position="416"/>
    </location>
</feature>
<feature type="domain" description="BIG2" evidence="3">
    <location>
        <begin position="25"/>
        <end position="105"/>
    </location>
</feature>
<reference evidence="4" key="2">
    <citation type="submission" date="2021-04" db="EMBL/GenBank/DDBJ databases">
        <authorList>
            <person name="Gilroy R."/>
        </authorList>
    </citation>
    <scope>NUCLEOTIDE SEQUENCE</scope>
    <source>
        <strain evidence="4">2239</strain>
    </source>
</reference>
<dbReference type="InterPro" id="IPR008964">
    <property type="entry name" value="Invasin/intimin_cell_adhesion"/>
</dbReference>
<evidence type="ECO:0000313" key="4">
    <source>
        <dbReference type="EMBL" id="HIX06634.1"/>
    </source>
</evidence>
<comment type="caution">
    <text evidence="4">The sequence shown here is derived from an EMBL/GenBank/DDBJ whole genome shotgun (WGS) entry which is preliminary data.</text>
</comment>
<evidence type="ECO:0000313" key="5">
    <source>
        <dbReference type="Proteomes" id="UP000824193"/>
    </source>
</evidence>
<dbReference type="PROSITE" id="PS51257">
    <property type="entry name" value="PROKAR_LIPOPROTEIN"/>
    <property type="match status" value="1"/>
</dbReference>
<protein>
    <submittedName>
        <fullName evidence="4">Ig-like domain-containing protein</fullName>
    </submittedName>
</protein>
<dbReference type="InterPro" id="IPR014044">
    <property type="entry name" value="CAP_dom"/>
</dbReference>
<dbReference type="Gene3D" id="3.40.33.10">
    <property type="entry name" value="CAP"/>
    <property type="match status" value="1"/>
</dbReference>
<evidence type="ECO:0000256" key="1">
    <source>
        <dbReference type="SAM" id="MobiDB-lite"/>
    </source>
</evidence>
<dbReference type="Pfam" id="PF00188">
    <property type="entry name" value="CAP"/>
    <property type="match status" value="1"/>
</dbReference>
<dbReference type="InterPro" id="IPR035940">
    <property type="entry name" value="CAP_sf"/>
</dbReference>